<accession>A0A4V1AVT1</accession>
<evidence type="ECO:0000259" key="7">
    <source>
        <dbReference type="Pfam" id="PF13396"/>
    </source>
</evidence>
<name>A0A4V1AVT1_9GAMM</name>
<evidence type="ECO:0000256" key="4">
    <source>
        <dbReference type="ARBA" id="ARBA00022989"/>
    </source>
</evidence>
<evidence type="ECO:0000313" key="8">
    <source>
        <dbReference type="EMBL" id="QBQ54215.1"/>
    </source>
</evidence>
<evidence type="ECO:0000313" key="9">
    <source>
        <dbReference type="Proteomes" id="UP000294325"/>
    </source>
</evidence>
<dbReference type="InterPro" id="IPR027379">
    <property type="entry name" value="CLS_N"/>
</dbReference>
<dbReference type="RefSeq" id="WP_134357323.1">
    <property type="nucleotide sequence ID" value="NZ_CP038033.1"/>
</dbReference>
<organism evidence="8 9">
    <name type="scientific">Nitrosococcus wardiae</name>
    <dbReference type="NCBI Taxonomy" id="1814290"/>
    <lineage>
        <taxon>Bacteria</taxon>
        <taxon>Pseudomonadati</taxon>
        <taxon>Pseudomonadota</taxon>
        <taxon>Gammaproteobacteria</taxon>
        <taxon>Chromatiales</taxon>
        <taxon>Chromatiaceae</taxon>
        <taxon>Nitrosococcus</taxon>
    </lineage>
</organism>
<evidence type="ECO:0000256" key="3">
    <source>
        <dbReference type="ARBA" id="ARBA00022692"/>
    </source>
</evidence>
<reference evidence="8 9" key="1">
    <citation type="submission" date="2019-03" db="EMBL/GenBank/DDBJ databases">
        <title>The genome sequence of Nitrosococcus wardiae strain D1FHST reveals the archetypal metabolic capacity of ammonia-oxidizing Gammaproteobacteria.</title>
        <authorList>
            <person name="Wang L."/>
            <person name="Lim C.K."/>
            <person name="Hanson T.E."/>
            <person name="Dang H."/>
            <person name="Klotz M.G."/>
        </authorList>
    </citation>
    <scope>NUCLEOTIDE SEQUENCE [LARGE SCALE GENOMIC DNA]</scope>
    <source>
        <strain evidence="8 9">D1FHS</strain>
    </source>
</reference>
<evidence type="ECO:0000256" key="1">
    <source>
        <dbReference type="ARBA" id="ARBA00004651"/>
    </source>
</evidence>
<dbReference type="Proteomes" id="UP000294325">
    <property type="component" value="Chromosome"/>
</dbReference>
<proteinExistence type="predicted"/>
<sequence length="61" mass="6534">MDIEVGGFFGLLLLVADVWAILNIFQSGTSTGGKAAWIVLVLVLPLLGFILWFLLGPRSSS</sequence>
<evidence type="ECO:0000256" key="2">
    <source>
        <dbReference type="ARBA" id="ARBA00022475"/>
    </source>
</evidence>
<protein>
    <recommendedName>
        <fullName evidence="7">Cardiolipin synthase N-terminal domain-containing protein</fullName>
    </recommendedName>
</protein>
<keyword evidence="9" id="KW-1185">Reference proteome</keyword>
<keyword evidence="3 6" id="KW-0812">Transmembrane</keyword>
<evidence type="ECO:0000256" key="6">
    <source>
        <dbReference type="SAM" id="Phobius"/>
    </source>
</evidence>
<keyword evidence="2" id="KW-1003">Cell membrane</keyword>
<keyword evidence="5 6" id="KW-0472">Membrane</keyword>
<evidence type="ECO:0000256" key="5">
    <source>
        <dbReference type="ARBA" id="ARBA00023136"/>
    </source>
</evidence>
<feature type="domain" description="Cardiolipin synthase N-terminal" evidence="7">
    <location>
        <begin position="15"/>
        <end position="57"/>
    </location>
</feature>
<dbReference type="KEGG" id="nwr:E3U44_06630"/>
<dbReference type="EMBL" id="CP038033">
    <property type="protein sequence ID" value="QBQ54215.1"/>
    <property type="molecule type" value="Genomic_DNA"/>
</dbReference>
<dbReference type="AlphaFoldDB" id="A0A4V1AVT1"/>
<comment type="subcellular location">
    <subcellularLocation>
        <location evidence="1">Cell membrane</location>
        <topology evidence="1">Multi-pass membrane protein</topology>
    </subcellularLocation>
</comment>
<dbReference type="Pfam" id="PF13396">
    <property type="entry name" value="PLDc_N"/>
    <property type="match status" value="1"/>
</dbReference>
<feature type="transmembrane region" description="Helical" evidence="6">
    <location>
        <begin position="36"/>
        <end position="55"/>
    </location>
</feature>
<gene>
    <name evidence="8" type="ORF">E3U44_06630</name>
</gene>
<keyword evidence="4 6" id="KW-1133">Transmembrane helix</keyword>
<dbReference type="GO" id="GO:0005886">
    <property type="term" value="C:plasma membrane"/>
    <property type="evidence" value="ECO:0007669"/>
    <property type="project" value="UniProtKB-SubCell"/>
</dbReference>